<evidence type="ECO:0000256" key="5">
    <source>
        <dbReference type="ARBA" id="ARBA00023242"/>
    </source>
</evidence>
<dbReference type="GO" id="GO:0005634">
    <property type="term" value="C:nucleus"/>
    <property type="evidence" value="ECO:0007669"/>
    <property type="project" value="UniProtKB-SubCell"/>
</dbReference>
<evidence type="ECO:0000256" key="1">
    <source>
        <dbReference type="ARBA" id="ARBA00004123"/>
    </source>
</evidence>
<dbReference type="InParanoid" id="L2GU06"/>
<dbReference type="Proteomes" id="UP000011081">
    <property type="component" value="Unassembled WGS sequence"/>
</dbReference>
<dbReference type="STRING" id="948595.L2GU06"/>
<gene>
    <name evidence="6" type="ORF">VCUG_01382</name>
</gene>
<evidence type="ECO:0000313" key="7">
    <source>
        <dbReference type="Proteomes" id="UP000011081"/>
    </source>
</evidence>
<proteinExistence type="predicted"/>
<dbReference type="PANTHER" id="PTHR15651:SF7">
    <property type="entry name" value="ARMADILLO REPEAT-CONTAINING PROTEIN 8"/>
    <property type="match status" value="1"/>
</dbReference>
<keyword evidence="5" id="KW-0539">Nucleus</keyword>
<dbReference type="VEuPathDB" id="MicrosporidiaDB:VCUG_01382"/>
<comment type="subcellular location">
    <subcellularLocation>
        <location evidence="2">Cytoplasm</location>
    </subcellularLocation>
    <subcellularLocation>
        <location evidence="1">Nucleus</location>
    </subcellularLocation>
</comment>
<sequence length="645" mass="76912">MLLHDSIEKVEYDEKKLKEYERNDFLHYLKVISFNLVKNIEFRNLYFKNNTHLEIIQRISQTITRRSCRLAKNELLFEIDSIDSSEALDTVTNAKPFHDKFVQYMRSLRFILSYVDDVNHYKPMLLNFLEADLENECKTEVLKLIYSRIGEFDLSFEFFYQMLLNLERIDNSMFSSYRTSNVHVYCIKIMICLLNESTSVDFGRLMAVAEYFTAHMNVELLKLYSKWYFTQKIPKRKSEQLICYQDVRDRNYNCLKVQGNSDKRTITEHEIRLLTLVRKCITIEKKYAFHVLTQLSIDNPDVQNYISRCKLLKMVSFDLKPHSLFCAYELSTFSTRNRELFQKHLSKSVVKLILHKIEHFVFDNELLGAFKLFKLFSQKIKFLQTETQNCPILEVCLLSLERDHKSEDINREVLCILSNILLNYNNYRKIFIDNDGFKIVKKKLFMYDGEVLSLCRNFLYSSTFQEKEAFVREIPAEYVNAMFKRQNLDNLNKTFNILRNLFCCNENELVKLLKYFEIQDFPSKLVYILMQHYDFFVNGGSLYKETILNIIYTLVNLCILPNKEKYCILDLDFGEAINMNDRDINLALIWLFINITWNVTEEEMVKKVRERNVVMWMDMIEGTDEVLCEKKGTLLDNLAKLRSFK</sequence>
<dbReference type="InterPro" id="IPR011989">
    <property type="entry name" value="ARM-like"/>
</dbReference>
<protein>
    <submittedName>
        <fullName evidence="6">Uncharacterized protein</fullName>
    </submittedName>
</protein>
<dbReference type="GO" id="GO:0005737">
    <property type="term" value="C:cytoplasm"/>
    <property type="evidence" value="ECO:0007669"/>
    <property type="project" value="UniProtKB-SubCell"/>
</dbReference>
<dbReference type="HOGENOM" id="CLU_427009_0_0_1"/>
<dbReference type="OrthoDB" id="2189586at2759"/>
<dbReference type="SUPFAM" id="SSF48371">
    <property type="entry name" value="ARM repeat"/>
    <property type="match status" value="1"/>
</dbReference>
<dbReference type="InterPro" id="IPR016024">
    <property type="entry name" value="ARM-type_fold"/>
</dbReference>
<keyword evidence="3" id="KW-0963">Cytoplasm</keyword>
<evidence type="ECO:0000256" key="3">
    <source>
        <dbReference type="ARBA" id="ARBA00022490"/>
    </source>
</evidence>
<dbReference type="EMBL" id="GL877424">
    <property type="protein sequence ID" value="ELA47109.1"/>
    <property type="molecule type" value="Genomic_DNA"/>
</dbReference>
<organism evidence="6 7">
    <name type="scientific">Vavraia culicis (isolate floridensis)</name>
    <name type="common">Microsporidian parasite</name>
    <dbReference type="NCBI Taxonomy" id="948595"/>
    <lineage>
        <taxon>Eukaryota</taxon>
        <taxon>Fungi</taxon>
        <taxon>Fungi incertae sedis</taxon>
        <taxon>Microsporidia</taxon>
        <taxon>Pleistophoridae</taxon>
        <taxon>Vavraia</taxon>
    </lineage>
</organism>
<keyword evidence="7" id="KW-1185">Reference proteome</keyword>
<dbReference type="AlphaFoldDB" id="L2GU06"/>
<evidence type="ECO:0000313" key="6">
    <source>
        <dbReference type="EMBL" id="ELA47109.1"/>
    </source>
</evidence>
<dbReference type="GO" id="GO:0043161">
    <property type="term" value="P:proteasome-mediated ubiquitin-dependent protein catabolic process"/>
    <property type="evidence" value="ECO:0007669"/>
    <property type="project" value="TreeGrafter"/>
</dbReference>
<evidence type="ECO:0000256" key="4">
    <source>
        <dbReference type="ARBA" id="ARBA00022737"/>
    </source>
</evidence>
<name>L2GU06_VAVCU</name>
<dbReference type="InterPro" id="IPR038739">
    <property type="entry name" value="ARMC8/Vid28"/>
</dbReference>
<dbReference type="GeneID" id="19879260"/>
<dbReference type="RefSeq" id="XP_008074402.1">
    <property type="nucleotide sequence ID" value="XM_008076211.1"/>
</dbReference>
<evidence type="ECO:0000256" key="2">
    <source>
        <dbReference type="ARBA" id="ARBA00004496"/>
    </source>
</evidence>
<keyword evidence="4" id="KW-0677">Repeat</keyword>
<dbReference type="GO" id="GO:0034657">
    <property type="term" value="C:GID complex"/>
    <property type="evidence" value="ECO:0007669"/>
    <property type="project" value="TreeGrafter"/>
</dbReference>
<reference evidence="7" key="1">
    <citation type="submission" date="2011-03" db="EMBL/GenBank/DDBJ databases">
        <title>The genome sequence of Vavraia culicis strain floridensis.</title>
        <authorList>
            <consortium name="The Broad Institute Genome Sequencing Platform"/>
            <person name="Cuomo C."/>
            <person name="Becnel J."/>
            <person name="Sanscrainte N."/>
            <person name="Young S.K."/>
            <person name="Zeng Q."/>
            <person name="Gargeya S."/>
            <person name="Fitzgerald M."/>
            <person name="Haas B."/>
            <person name="Abouelleil A."/>
            <person name="Alvarado L."/>
            <person name="Arachchi H.M."/>
            <person name="Berlin A."/>
            <person name="Chapman S.B."/>
            <person name="Gearin G."/>
            <person name="Goldberg J."/>
            <person name="Griggs A."/>
            <person name="Gujja S."/>
            <person name="Hansen M."/>
            <person name="Heiman D."/>
            <person name="Howarth C."/>
            <person name="Larimer J."/>
            <person name="Lui A."/>
            <person name="MacDonald P.J.P."/>
            <person name="McCowen C."/>
            <person name="Montmayeur A."/>
            <person name="Murphy C."/>
            <person name="Neiman D."/>
            <person name="Pearson M."/>
            <person name="Priest M."/>
            <person name="Roberts A."/>
            <person name="Saif S."/>
            <person name="Shea T."/>
            <person name="Sisk P."/>
            <person name="Stolte C."/>
            <person name="Sykes S."/>
            <person name="Wortman J."/>
            <person name="Nusbaum C."/>
            <person name="Birren B."/>
        </authorList>
    </citation>
    <scope>NUCLEOTIDE SEQUENCE [LARGE SCALE GENOMIC DNA]</scope>
    <source>
        <strain evidence="7">floridensis</strain>
    </source>
</reference>
<accession>L2GU06</accession>
<dbReference type="Gene3D" id="1.25.10.10">
    <property type="entry name" value="Leucine-rich Repeat Variant"/>
    <property type="match status" value="1"/>
</dbReference>
<dbReference type="OMA" id="MICLLNE"/>
<dbReference type="PANTHER" id="PTHR15651">
    <property type="entry name" value="ARMADILLO REPEAT-CONTAINING PROTEIN 8"/>
    <property type="match status" value="1"/>
</dbReference>